<name>A0A419S2P8_9SPHI</name>
<organism evidence="1 2">
    <name type="scientific">Pelobium manganitolerans</name>
    <dbReference type="NCBI Taxonomy" id="1842495"/>
    <lineage>
        <taxon>Bacteria</taxon>
        <taxon>Pseudomonadati</taxon>
        <taxon>Bacteroidota</taxon>
        <taxon>Sphingobacteriia</taxon>
        <taxon>Sphingobacteriales</taxon>
        <taxon>Sphingobacteriaceae</taxon>
        <taxon>Pelobium</taxon>
    </lineage>
</organism>
<dbReference type="EMBL" id="MBTA01000028">
    <property type="protein sequence ID" value="RKD13258.1"/>
    <property type="molecule type" value="Genomic_DNA"/>
</dbReference>
<dbReference type="Proteomes" id="UP000283433">
    <property type="component" value="Unassembled WGS sequence"/>
</dbReference>
<dbReference type="AlphaFoldDB" id="A0A419S2P8"/>
<keyword evidence="2" id="KW-1185">Reference proteome</keyword>
<evidence type="ECO:0000313" key="1">
    <source>
        <dbReference type="EMBL" id="RKD13258.1"/>
    </source>
</evidence>
<sequence length="81" mass="8844">MDISITRNFIEALLRHPGWLTGRVPGSSPGLGARRKAMQVRIAFFVFRDISITRNFIEALLRHPGCLTERVPGSSPGLGAG</sequence>
<proteinExistence type="predicted"/>
<accession>A0A419S2P8</accession>
<reference evidence="1 2" key="1">
    <citation type="submission" date="2016-07" db="EMBL/GenBank/DDBJ databases">
        <title>Genome of Pelobium manganitolerans.</title>
        <authorList>
            <person name="Wu S."/>
            <person name="Wang G."/>
        </authorList>
    </citation>
    <scope>NUCLEOTIDE SEQUENCE [LARGE SCALE GENOMIC DNA]</scope>
    <source>
        <strain evidence="1 2">YS-25</strain>
    </source>
</reference>
<protein>
    <submittedName>
        <fullName evidence="1">Uncharacterized protein</fullName>
    </submittedName>
</protein>
<comment type="caution">
    <text evidence="1">The sequence shown here is derived from an EMBL/GenBank/DDBJ whole genome shotgun (WGS) entry which is preliminary data.</text>
</comment>
<evidence type="ECO:0000313" key="2">
    <source>
        <dbReference type="Proteomes" id="UP000283433"/>
    </source>
</evidence>
<gene>
    <name evidence="1" type="ORF">BCY91_10620</name>
</gene>